<protein>
    <submittedName>
        <fullName evidence="3">ADP-ribose pyrophosphatase YjhB, NUDIX family</fullName>
    </submittedName>
</protein>
<dbReference type="STRING" id="947013.SAMN04488109_4489"/>
<dbReference type="InterPro" id="IPR000086">
    <property type="entry name" value="NUDIX_hydrolase_dom"/>
</dbReference>
<dbReference type="PROSITE" id="PS51462">
    <property type="entry name" value="NUDIX"/>
    <property type="match status" value="1"/>
</dbReference>
<evidence type="ECO:0000256" key="1">
    <source>
        <dbReference type="ARBA" id="ARBA00022801"/>
    </source>
</evidence>
<dbReference type="PANTHER" id="PTHR21340:SF0">
    <property type="entry name" value="BIS(5'-NUCLEOSYL)-TETRAPHOSPHATASE [ASYMMETRICAL]"/>
    <property type="match status" value="1"/>
</dbReference>
<evidence type="ECO:0000313" key="3">
    <source>
        <dbReference type="EMBL" id="SHH58569.1"/>
    </source>
</evidence>
<dbReference type="InterPro" id="IPR051325">
    <property type="entry name" value="Nudix_hydrolase_domain"/>
</dbReference>
<keyword evidence="1" id="KW-0378">Hydrolase</keyword>
<dbReference type="Gene3D" id="3.90.79.10">
    <property type="entry name" value="Nucleoside Triphosphate Pyrophosphohydrolase"/>
    <property type="match status" value="1"/>
</dbReference>
<name>A0A1M5U6K0_9BACT</name>
<organism evidence="3 4">
    <name type="scientific">Chryseolinea serpens</name>
    <dbReference type="NCBI Taxonomy" id="947013"/>
    <lineage>
        <taxon>Bacteria</taxon>
        <taxon>Pseudomonadati</taxon>
        <taxon>Bacteroidota</taxon>
        <taxon>Cytophagia</taxon>
        <taxon>Cytophagales</taxon>
        <taxon>Fulvivirgaceae</taxon>
        <taxon>Chryseolinea</taxon>
    </lineage>
</organism>
<feature type="domain" description="Nudix hydrolase" evidence="2">
    <location>
        <begin position="91"/>
        <end position="218"/>
    </location>
</feature>
<dbReference type="PROSITE" id="PS00893">
    <property type="entry name" value="NUDIX_BOX"/>
    <property type="match status" value="1"/>
</dbReference>
<dbReference type="EMBL" id="FQWQ01000003">
    <property type="protein sequence ID" value="SHH58569.1"/>
    <property type="molecule type" value="Genomic_DNA"/>
</dbReference>
<dbReference type="Pfam" id="PF00293">
    <property type="entry name" value="NUDIX"/>
    <property type="match status" value="1"/>
</dbReference>
<reference evidence="3 4" key="1">
    <citation type="submission" date="2016-11" db="EMBL/GenBank/DDBJ databases">
        <authorList>
            <person name="Jaros S."/>
            <person name="Januszkiewicz K."/>
            <person name="Wedrychowicz H."/>
        </authorList>
    </citation>
    <scope>NUCLEOTIDE SEQUENCE [LARGE SCALE GENOMIC DNA]</scope>
    <source>
        <strain evidence="3 4">DSM 24574</strain>
    </source>
</reference>
<dbReference type="SUPFAM" id="SSF55811">
    <property type="entry name" value="Nudix"/>
    <property type="match status" value="1"/>
</dbReference>
<dbReference type="RefSeq" id="WP_073138413.1">
    <property type="nucleotide sequence ID" value="NZ_FQWQ01000003.1"/>
</dbReference>
<sequence length="228" mass="26858">MIIFINDIPVRILKADEQPGEGRVNHIIDAAQEPVTQAKLIYHVWIQNVGEQELNTLLNFLDAKVPTSVLSISVSVKDYDITKQYLRSKFKVVKAAGGLVRKKDKFLMIYRLKKWDLPKGKREKDETSKQAAVREVEEECNVTVKLGQKICTTWHTYTMNKRAMIKKTRWYVMDVVDDTRMRPQPTEDIEETRWMNRKEVYHALEHSYKSINYVFEQYYEVMEINPAK</sequence>
<dbReference type="GO" id="GO:0004081">
    <property type="term" value="F:bis(5'-nucleosyl)-tetraphosphatase (asymmetrical) activity"/>
    <property type="evidence" value="ECO:0007669"/>
    <property type="project" value="TreeGrafter"/>
</dbReference>
<dbReference type="AlphaFoldDB" id="A0A1M5U6K0"/>
<dbReference type="GO" id="GO:0006167">
    <property type="term" value="P:AMP biosynthetic process"/>
    <property type="evidence" value="ECO:0007669"/>
    <property type="project" value="TreeGrafter"/>
</dbReference>
<dbReference type="GO" id="GO:0006754">
    <property type="term" value="P:ATP biosynthetic process"/>
    <property type="evidence" value="ECO:0007669"/>
    <property type="project" value="TreeGrafter"/>
</dbReference>
<dbReference type="Proteomes" id="UP000184212">
    <property type="component" value="Unassembled WGS sequence"/>
</dbReference>
<dbReference type="InterPro" id="IPR015797">
    <property type="entry name" value="NUDIX_hydrolase-like_dom_sf"/>
</dbReference>
<gene>
    <name evidence="3" type="ORF">SAMN04488109_4489</name>
</gene>
<dbReference type="PANTHER" id="PTHR21340">
    <property type="entry name" value="DIADENOSINE 5,5-P1,P4-TETRAPHOSPHATE PYROPHOSPHOHYDROLASE MUTT"/>
    <property type="match status" value="1"/>
</dbReference>
<keyword evidence="4" id="KW-1185">Reference proteome</keyword>
<evidence type="ECO:0000313" key="4">
    <source>
        <dbReference type="Proteomes" id="UP000184212"/>
    </source>
</evidence>
<proteinExistence type="predicted"/>
<dbReference type="InterPro" id="IPR020084">
    <property type="entry name" value="NUDIX_hydrolase_CS"/>
</dbReference>
<dbReference type="OrthoDB" id="9816289at2"/>
<dbReference type="CDD" id="cd03673">
    <property type="entry name" value="NUDIX_Ap6A_hydrolase"/>
    <property type="match status" value="1"/>
</dbReference>
<evidence type="ECO:0000259" key="2">
    <source>
        <dbReference type="PROSITE" id="PS51462"/>
    </source>
</evidence>
<accession>A0A1M5U6K0</accession>